<proteinExistence type="predicted"/>
<evidence type="ECO:0000313" key="2">
    <source>
        <dbReference type="EMBL" id="APC49093.1"/>
    </source>
</evidence>
<dbReference type="PANTHER" id="PTHR38441:SF1">
    <property type="entry name" value="MEMBRANE PROTEIN"/>
    <property type="match status" value="1"/>
</dbReference>
<keyword evidence="1" id="KW-0472">Membrane</keyword>
<dbReference type="PANTHER" id="PTHR38441">
    <property type="entry name" value="INTEGRAL MEMBRANE PROTEIN-RELATED"/>
    <property type="match status" value="1"/>
</dbReference>
<dbReference type="EMBL" id="CP017962">
    <property type="protein sequence ID" value="APC49093.1"/>
    <property type="molecule type" value="Genomic_DNA"/>
</dbReference>
<protein>
    <recommendedName>
        <fullName evidence="4">DUF485 domain-containing protein</fullName>
    </recommendedName>
</protein>
<dbReference type="GeneID" id="71515363"/>
<dbReference type="AlphaFoldDB" id="A0AAC9J0S7"/>
<feature type="transmembrane region" description="Helical" evidence="1">
    <location>
        <begin position="71"/>
        <end position="93"/>
    </location>
</feature>
<accession>A0AAC9J0S7</accession>
<organism evidence="2 3">
    <name type="scientific">Virgibacillus halodenitrificans</name>
    <name type="common">Bacillus halodenitrificans</name>
    <dbReference type="NCBI Taxonomy" id="1482"/>
    <lineage>
        <taxon>Bacteria</taxon>
        <taxon>Bacillati</taxon>
        <taxon>Bacillota</taxon>
        <taxon>Bacilli</taxon>
        <taxon>Bacillales</taxon>
        <taxon>Bacillaceae</taxon>
        <taxon>Virgibacillus</taxon>
    </lineage>
</organism>
<feature type="transmembrane region" description="Helical" evidence="1">
    <location>
        <begin position="38"/>
        <end position="59"/>
    </location>
</feature>
<dbReference type="Pfam" id="PF04341">
    <property type="entry name" value="DUF485"/>
    <property type="match status" value="1"/>
</dbReference>
<dbReference type="KEGG" id="vhl:BME96_13200"/>
<sequence>MNFESGIKSEDNVQSSTVYERVAASRSFKKLILERKKFIIPLTVFFLVFYFALPVLTSYSTILNSPAVGEISWAWIFAFAQFVMTWVLCIVYVKKSASFDKQSERIIDEQLNEGGNTK</sequence>
<name>A0AAC9J0S7_VIRHA</name>
<dbReference type="Proteomes" id="UP000182945">
    <property type="component" value="Chromosome"/>
</dbReference>
<keyword evidence="1" id="KW-1133">Transmembrane helix</keyword>
<dbReference type="RefSeq" id="WP_071649298.1">
    <property type="nucleotide sequence ID" value="NZ_CP017962.1"/>
</dbReference>
<keyword evidence="1" id="KW-0812">Transmembrane</keyword>
<dbReference type="InterPro" id="IPR007436">
    <property type="entry name" value="DUF485"/>
</dbReference>
<evidence type="ECO:0008006" key="4">
    <source>
        <dbReference type="Google" id="ProtNLM"/>
    </source>
</evidence>
<reference evidence="2 3" key="1">
    <citation type="submission" date="2016-11" db="EMBL/GenBank/DDBJ databases">
        <title>Complete genome sequencing of Virgibacillus halodenitrificans PDB-F2.</title>
        <authorList>
            <person name="Sun Z."/>
            <person name="Zhou Y."/>
            <person name="Li H."/>
        </authorList>
    </citation>
    <scope>NUCLEOTIDE SEQUENCE [LARGE SCALE GENOMIC DNA]</scope>
    <source>
        <strain evidence="2 3">PDB-F2</strain>
    </source>
</reference>
<evidence type="ECO:0000256" key="1">
    <source>
        <dbReference type="SAM" id="Phobius"/>
    </source>
</evidence>
<evidence type="ECO:0000313" key="3">
    <source>
        <dbReference type="Proteomes" id="UP000182945"/>
    </source>
</evidence>
<gene>
    <name evidence="2" type="ORF">BME96_13200</name>
</gene>